<gene>
    <name evidence="1" type="ORF">KB2_gp041</name>
</gene>
<organism evidence="1 2">
    <name type="scientific">Klebsiella phage vB_KleM_KB2</name>
    <dbReference type="NCBI Taxonomy" id="2759197"/>
    <lineage>
        <taxon>Viruses</taxon>
        <taxon>Duplodnaviria</taxon>
        <taxon>Heunggongvirae</taxon>
        <taxon>Uroviricota</taxon>
        <taxon>Caudoviricetes</taxon>
        <taxon>Jameshumphriesvirinae</taxon>
        <taxon>Bimevirus</taxon>
        <taxon>Bimevirus KB2</taxon>
    </lineage>
</organism>
<protein>
    <submittedName>
        <fullName evidence="1">Uncharacterized protein</fullName>
    </submittedName>
</protein>
<evidence type="ECO:0000313" key="2">
    <source>
        <dbReference type="Proteomes" id="UP000828521"/>
    </source>
</evidence>
<dbReference type="EMBL" id="MT757392">
    <property type="protein sequence ID" value="QNI20519.1"/>
    <property type="molecule type" value="Genomic_DNA"/>
</dbReference>
<accession>A0AAE7J409</accession>
<sequence>MAQFKGTPGPWEIKPEEVDRPYIRIRGTQLGGRFKVANVLSPDYDGVHHREADETRANAQLIAAAPELLEALCNLIECYERGVELNEEHCGYEFDKALAAINKATGETK</sequence>
<proteinExistence type="predicted"/>
<keyword evidence="2" id="KW-1185">Reference proteome</keyword>
<evidence type="ECO:0000313" key="1">
    <source>
        <dbReference type="EMBL" id="QNI20519.1"/>
    </source>
</evidence>
<dbReference type="Proteomes" id="UP000828521">
    <property type="component" value="Segment"/>
</dbReference>
<name>A0AAE7J409_9CAUD</name>
<reference evidence="1" key="1">
    <citation type="submission" date="2020-07" db="EMBL/GenBank/DDBJ databases">
        <title>Genome of Klebsiella pneumoniae phage.</title>
        <authorList>
            <person name="Peng Q."/>
        </authorList>
    </citation>
    <scope>NUCLEOTIDE SEQUENCE</scope>
</reference>